<reference evidence="4" key="1">
    <citation type="submission" date="2021-02" db="EMBL/GenBank/DDBJ databases">
        <authorList>
            <person name="Dougan E. K."/>
            <person name="Rhodes N."/>
            <person name="Thang M."/>
            <person name="Chan C."/>
        </authorList>
    </citation>
    <scope>NUCLEOTIDE SEQUENCE</scope>
</reference>
<organism evidence="4 5">
    <name type="scientific">Symbiodinium pilosum</name>
    <name type="common">Dinoflagellate</name>
    <dbReference type="NCBI Taxonomy" id="2952"/>
    <lineage>
        <taxon>Eukaryota</taxon>
        <taxon>Sar</taxon>
        <taxon>Alveolata</taxon>
        <taxon>Dinophyceae</taxon>
        <taxon>Suessiales</taxon>
        <taxon>Symbiodiniaceae</taxon>
        <taxon>Symbiodinium</taxon>
    </lineage>
</organism>
<dbReference type="GO" id="GO:0016020">
    <property type="term" value="C:membrane"/>
    <property type="evidence" value="ECO:0007669"/>
    <property type="project" value="UniProtKB-SubCell"/>
</dbReference>
<protein>
    <submittedName>
        <fullName evidence="4">Uncharacterized protein</fullName>
    </submittedName>
</protein>
<evidence type="ECO:0000313" key="4">
    <source>
        <dbReference type="EMBL" id="CAE7532881.1"/>
    </source>
</evidence>
<name>A0A812TH84_SYMPI</name>
<dbReference type="InterPro" id="IPR023395">
    <property type="entry name" value="MCP_dom_sf"/>
</dbReference>
<dbReference type="SUPFAM" id="SSF103506">
    <property type="entry name" value="Mitochondrial carrier"/>
    <property type="match status" value="1"/>
</dbReference>
<dbReference type="OrthoDB" id="434730at2759"/>
<dbReference type="EMBL" id="CAJNIZ010031824">
    <property type="protein sequence ID" value="CAE7532881.1"/>
    <property type="molecule type" value="Genomic_DNA"/>
</dbReference>
<comment type="subcellular location">
    <subcellularLocation>
        <location evidence="1">Membrane</location>
    </subcellularLocation>
</comment>
<proteinExistence type="predicted"/>
<evidence type="ECO:0000256" key="3">
    <source>
        <dbReference type="ARBA" id="ARBA00023136"/>
    </source>
</evidence>
<dbReference type="Proteomes" id="UP000649617">
    <property type="component" value="Unassembled WGS sequence"/>
</dbReference>
<keyword evidence="5" id="KW-1185">Reference proteome</keyword>
<evidence type="ECO:0000256" key="2">
    <source>
        <dbReference type="ARBA" id="ARBA00022692"/>
    </source>
</evidence>
<gene>
    <name evidence="4" type="ORF">SPIL2461_LOCUS14049</name>
</gene>
<dbReference type="Gene3D" id="1.50.40.10">
    <property type="entry name" value="Mitochondrial carrier domain"/>
    <property type="match status" value="1"/>
</dbReference>
<keyword evidence="3" id="KW-0472">Membrane</keyword>
<accession>A0A812TH84</accession>
<evidence type="ECO:0000313" key="5">
    <source>
        <dbReference type="Proteomes" id="UP000649617"/>
    </source>
</evidence>
<dbReference type="AlphaFoldDB" id="A0A812TH84"/>
<evidence type="ECO:0000256" key="1">
    <source>
        <dbReference type="ARBA" id="ARBA00004370"/>
    </source>
</evidence>
<keyword evidence="2" id="KW-0812">Transmembrane</keyword>
<sequence>MQFQQLIHDVLANHPNLRSLRLLACRLIWSSPGRRGTDLGQWCSCWCRTSHGSDCAARDLSSTRSKRHAYCVNFRVCQENPFEALKTQKQVRGLDYKQALRAGCLWQGLSATCCRNVVLVTLFFVLTDKLNRSSELVNFRQHPFLRGCVVTSCCWVAAWPLDVVKSQLQSVQAIRQTSAVFGTGSACVV</sequence>
<comment type="caution">
    <text evidence="4">The sequence shown here is derived from an EMBL/GenBank/DDBJ whole genome shotgun (WGS) entry which is preliminary data.</text>
</comment>